<comment type="caution">
    <text evidence="1">The sequence shown here is derived from an EMBL/GenBank/DDBJ whole genome shotgun (WGS) entry which is preliminary data.</text>
</comment>
<dbReference type="Gene3D" id="1.10.3210.10">
    <property type="entry name" value="Hypothetical protein af1432"/>
    <property type="match status" value="1"/>
</dbReference>
<dbReference type="AlphaFoldDB" id="A0A0F8Y3F6"/>
<feature type="non-terminal residue" evidence="1">
    <location>
        <position position="1"/>
    </location>
</feature>
<accession>A0A0F8Y3F6</accession>
<name>A0A0F8Y3F6_9ZZZZ</name>
<sequence length="177" mass="20127">RGATNVSRWHCRPTLTTESDATHHSNTARIAYAVAYELRRLGIRKIDPAEVATLANVHDEGETLVGDMPATVKHLFKNARRAQQRYESRAVPMLFKDAPSELKRHLQSMVKRANNYSTLEGQVVRYADSVDALAFATQEVALGNTLMEETAQRCEHVCAGYSWRWLKRLKEEYLDLP</sequence>
<protein>
    <recommendedName>
        <fullName evidence="2">HD domain-containing protein</fullName>
    </recommendedName>
</protein>
<evidence type="ECO:0000313" key="1">
    <source>
        <dbReference type="EMBL" id="KKK68115.1"/>
    </source>
</evidence>
<dbReference type="Pfam" id="PF12917">
    <property type="entry name" value="YfbR-like"/>
    <property type="match status" value="1"/>
</dbReference>
<gene>
    <name evidence="1" type="ORF">LCGC14_2947320</name>
</gene>
<dbReference type="SUPFAM" id="SSF109604">
    <property type="entry name" value="HD-domain/PDEase-like"/>
    <property type="match status" value="1"/>
</dbReference>
<organism evidence="1">
    <name type="scientific">marine sediment metagenome</name>
    <dbReference type="NCBI Taxonomy" id="412755"/>
    <lineage>
        <taxon>unclassified sequences</taxon>
        <taxon>metagenomes</taxon>
        <taxon>ecological metagenomes</taxon>
    </lineage>
</organism>
<dbReference type="EMBL" id="LAZR01059286">
    <property type="protein sequence ID" value="KKK68115.1"/>
    <property type="molecule type" value="Genomic_DNA"/>
</dbReference>
<reference evidence="1" key="1">
    <citation type="journal article" date="2015" name="Nature">
        <title>Complex archaea that bridge the gap between prokaryotes and eukaryotes.</title>
        <authorList>
            <person name="Spang A."/>
            <person name="Saw J.H."/>
            <person name="Jorgensen S.L."/>
            <person name="Zaremba-Niedzwiedzka K."/>
            <person name="Martijn J."/>
            <person name="Lind A.E."/>
            <person name="van Eijk R."/>
            <person name="Schleper C."/>
            <person name="Guy L."/>
            <person name="Ettema T.J."/>
        </authorList>
    </citation>
    <scope>NUCLEOTIDE SEQUENCE</scope>
</reference>
<evidence type="ECO:0008006" key="2">
    <source>
        <dbReference type="Google" id="ProtNLM"/>
    </source>
</evidence>
<proteinExistence type="predicted"/>